<keyword evidence="5" id="KW-1185">Reference proteome</keyword>
<feature type="compositionally biased region" description="Polar residues" evidence="2">
    <location>
        <begin position="71"/>
        <end position="89"/>
    </location>
</feature>
<evidence type="ECO:0000256" key="2">
    <source>
        <dbReference type="SAM" id="MobiDB-lite"/>
    </source>
</evidence>
<feature type="compositionally biased region" description="Basic and acidic residues" evidence="2">
    <location>
        <begin position="31"/>
        <end position="43"/>
    </location>
</feature>
<dbReference type="OrthoDB" id="9783370at2"/>
<evidence type="ECO:0000259" key="3">
    <source>
        <dbReference type="SMART" id="SM00382"/>
    </source>
</evidence>
<dbReference type="InterPro" id="IPR003593">
    <property type="entry name" value="AAA+_ATPase"/>
</dbReference>
<reference evidence="4 5" key="1">
    <citation type="submission" date="2019-02" db="EMBL/GenBank/DDBJ databases">
        <title>Deep-cultivation of Planctomycetes and their phenomic and genomic characterization uncovers novel biology.</title>
        <authorList>
            <person name="Wiegand S."/>
            <person name="Jogler M."/>
            <person name="Boedeker C."/>
            <person name="Pinto D."/>
            <person name="Vollmers J."/>
            <person name="Rivas-Marin E."/>
            <person name="Kohn T."/>
            <person name="Peeters S.H."/>
            <person name="Heuer A."/>
            <person name="Rast P."/>
            <person name="Oberbeckmann S."/>
            <person name="Bunk B."/>
            <person name="Jeske O."/>
            <person name="Meyerdierks A."/>
            <person name="Storesund J.E."/>
            <person name="Kallscheuer N."/>
            <person name="Luecker S."/>
            <person name="Lage O.M."/>
            <person name="Pohl T."/>
            <person name="Merkel B.J."/>
            <person name="Hornburger P."/>
            <person name="Mueller R.-W."/>
            <person name="Bruemmer F."/>
            <person name="Labrenz M."/>
            <person name="Spormann A.M."/>
            <person name="Op den Camp H."/>
            <person name="Overmann J."/>
            <person name="Amann R."/>
            <person name="Jetten M.S.M."/>
            <person name="Mascher T."/>
            <person name="Medema M.H."/>
            <person name="Devos D.P."/>
            <person name="Kaster A.-K."/>
            <person name="Ovreas L."/>
            <person name="Rohde M."/>
            <person name="Galperin M.Y."/>
            <person name="Jogler C."/>
        </authorList>
    </citation>
    <scope>NUCLEOTIDE SEQUENCE [LARGE SCALE GENOMIC DNA]</scope>
    <source>
        <strain evidence="4 5">Spb1</strain>
    </source>
</reference>
<dbReference type="EMBL" id="CP036299">
    <property type="protein sequence ID" value="QDV32104.1"/>
    <property type="molecule type" value="Genomic_DNA"/>
</dbReference>
<evidence type="ECO:0000313" key="4">
    <source>
        <dbReference type="EMBL" id="QDV32104.1"/>
    </source>
</evidence>
<feature type="domain" description="AAA+ ATPase" evidence="3">
    <location>
        <begin position="307"/>
        <end position="498"/>
    </location>
</feature>
<gene>
    <name evidence="4" type="ORF">Spb1_40520</name>
</gene>
<dbReference type="SUPFAM" id="SSF46785">
    <property type="entry name" value="Winged helix' DNA-binding domain"/>
    <property type="match status" value="1"/>
</dbReference>
<feature type="region of interest" description="Disordered" evidence="2">
    <location>
        <begin position="23"/>
        <end position="89"/>
    </location>
</feature>
<dbReference type="GO" id="GO:0003677">
    <property type="term" value="F:DNA binding"/>
    <property type="evidence" value="ECO:0007669"/>
    <property type="project" value="UniProtKB-KW"/>
</dbReference>
<dbReference type="InterPro" id="IPR036390">
    <property type="entry name" value="WH_DNA-bd_sf"/>
</dbReference>
<protein>
    <recommendedName>
        <fullName evidence="3">AAA+ ATPase domain-containing protein</fullName>
    </recommendedName>
</protein>
<dbReference type="InterPro" id="IPR027417">
    <property type="entry name" value="P-loop_NTPase"/>
</dbReference>
<proteinExistence type="predicted"/>
<dbReference type="SUPFAM" id="SSF52540">
    <property type="entry name" value="P-loop containing nucleoside triphosphate hydrolases"/>
    <property type="match status" value="1"/>
</dbReference>
<dbReference type="RefSeq" id="WP_145304078.1">
    <property type="nucleotide sequence ID" value="NZ_CP036299.1"/>
</dbReference>
<dbReference type="AlphaFoldDB" id="A0A518GU44"/>
<organism evidence="4 5">
    <name type="scientific">Planctopirus ephydatiae</name>
    <dbReference type="NCBI Taxonomy" id="2528019"/>
    <lineage>
        <taxon>Bacteria</taxon>
        <taxon>Pseudomonadati</taxon>
        <taxon>Planctomycetota</taxon>
        <taxon>Planctomycetia</taxon>
        <taxon>Planctomycetales</taxon>
        <taxon>Planctomycetaceae</taxon>
        <taxon>Planctopirus</taxon>
    </lineage>
</organism>
<keyword evidence="1" id="KW-0238">DNA-binding</keyword>
<dbReference type="SMART" id="SM00382">
    <property type="entry name" value="AAA"/>
    <property type="match status" value="1"/>
</dbReference>
<sequence>MSAEGKLSPAEYLRRVGMGVANALGQTPAVPRKDPATSGDGHRQPPGTPPATKSSPPADNLQRLSPERSVGQASAQGPRTSLPASAETPETSINALQADIRQLLKSNAQSVRPNIPLDPISSRETEPPPLASGSGDRKLNSLFERVENLLGPRKTAGENEYFPPEPTTLYETRLTEDEVERLILKFLLAKGSSTGRQVAGQLKLPFALIEPIVKGLKQDTLLAYRNTAEMGDYEYCITDVGRERARRFMEECTYFGAAPVSLRDYLHAMEAQSITRHYATEESLKAAFKDLLINPSLLERLGPAINSGRGMFLFGEPGNGKTSIAERITRCFGSTIWIPRALGIDGDVIRLFDPGMHDEVETPPQEQGLFNLTGIDQRWVRIVRPTIVAGGELTMDQLEVTQNQTTKICEAPLQLKSNCGTFVIDDFGRQRMPVTELLNRWIVPLEKRYDFLNLPSGKKIQVPFDQLIIFSTNLEPRDLVDGAFLRRIPYKIQVPDPTEAEFRGILQRLAPHLGFQYNEQAVSYLIQKHYFEVKRPFRSCQPRDLLLQVKNYCTYKNIPKQMTAEAFDFAVANYFSVM</sequence>
<evidence type="ECO:0000256" key="1">
    <source>
        <dbReference type="ARBA" id="ARBA00023125"/>
    </source>
</evidence>
<dbReference type="Proteomes" id="UP000315349">
    <property type="component" value="Chromosome"/>
</dbReference>
<accession>A0A518GU44</accession>
<feature type="region of interest" description="Disordered" evidence="2">
    <location>
        <begin position="107"/>
        <end position="138"/>
    </location>
</feature>
<dbReference type="Gene3D" id="3.40.50.300">
    <property type="entry name" value="P-loop containing nucleotide triphosphate hydrolases"/>
    <property type="match status" value="1"/>
</dbReference>
<name>A0A518GU44_9PLAN</name>
<evidence type="ECO:0000313" key="5">
    <source>
        <dbReference type="Proteomes" id="UP000315349"/>
    </source>
</evidence>
<dbReference type="KEGG" id="peh:Spb1_40520"/>